<dbReference type="GO" id="GO:0004326">
    <property type="term" value="F:tetrahydrofolylpolyglutamate synthase activity"/>
    <property type="evidence" value="ECO:0007669"/>
    <property type="project" value="InterPro"/>
</dbReference>
<comment type="pathway">
    <text evidence="2 9 10">Cell wall biogenesis; peptidoglycan biosynthesis.</text>
</comment>
<dbReference type="SUPFAM" id="SSF53623">
    <property type="entry name" value="MurD-like peptide ligases, catalytic domain"/>
    <property type="match status" value="1"/>
</dbReference>
<dbReference type="GO" id="GO:0008764">
    <property type="term" value="F:UDP-N-acetylmuramoylalanine-D-glutamate ligase activity"/>
    <property type="evidence" value="ECO:0007669"/>
    <property type="project" value="UniProtKB-UniRule"/>
</dbReference>
<keyword evidence="3 9" id="KW-0963">Cytoplasm</keyword>
<comment type="subcellular location">
    <subcellularLocation>
        <location evidence="1 9 10">Cytoplasm</location>
    </subcellularLocation>
</comment>
<dbReference type="GO" id="GO:0005737">
    <property type="term" value="C:cytoplasm"/>
    <property type="evidence" value="ECO:0007669"/>
    <property type="project" value="UniProtKB-SubCell"/>
</dbReference>
<dbReference type="GO" id="GO:0005524">
    <property type="term" value="F:ATP binding"/>
    <property type="evidence" value="ECO:0007669"/>
    <property type="project" value="UniProtKB-UniRule"/>
</dbReference>
<keyword evidence="5 9" id="KW-0132">Cell division</keyword>
<dbReference type="HAMAP" id="MF_00639">
    <property type="entry name" value="MurD"/>
    <property type="match status" value="1"/>
</dbReference>
<keyword evidence="9 10" id="KW-0573">Peptidoglycan synthesis</keyword>
<dbReference type="InterPro" id="IPR036565">
    <property type="entry name" value="Mur-like_cat_sf"/>
</dbReference>
<comment type="catalytic activity">
    <reaction evidence="9 10">
        <text>UDP-N-acetyl-alpha-D-muramoyl-L-alanine + D-glutamate + ATP = UDP-N-acetyl-alpha-D-muramoyl-L-alanyl-D-glutamate + ADP + phosphate + H(+)</text>
        <dbReference type="Rhea" id="RHEA:16429"/>
        <dbReference type="ChEBI" id="CHEBI:15378"/>
        <dbReference type="ChEBI" id="CHEBI:29986"/>
        <dbReference type="ChEBI" id="CHEBI:30616"/>
        <dbReference type="ChEBI" id="CHEBI:43474"/>
        <dbReference type="ChEBI" id="CHEBI:83898"/>
        <dbReference type="ChEBI" id="CHEBI:83900"/>
        <dbReference type="ChEBI" id="CHEBI:456216"/>
        <dbReference type="EC" id="6.3.2.9"/>
    </reaction>
</comment>
<dbReference type="SUPFAM" id="SSF53244">
    <property type="entry name" value="MurD-like peptide ligases, peptide-binding domain"/>
    <property type="match status" value="1"/>
</dbReference>
<evidence type="ECO:0000256" key="7">
    <source>
        <dbReference type="ARBA" id="ARBA00022840"/>
    </source>
</evidence>
<dbReference type="EMBL" id="SEOL01000004">
    <property type="protein sequence ID" value="MBL0849035.1"/>
    <property type="molecule type" value="Genomic_DNA"/>
</dbReference>
<dbReference type="PANTHER" id="PTHR43692">
    <property type="entry name" value="UDP-N-ACETYLMURAMOYLALANINE--D-GLUTAMATE LIGASE"/>
    <property type="match status" value="1"/>
</dbReference>
<evidence type="ECO:0000256" key="2">
    <source>
        <dbReference type="ARBA" id="ARBA00004752"/>
    </source>
</evidence>
<dbReference type="Pfam" id="PF08245">
    <property type="entry name" value="Mur_ligase_M"/>
    <property type="match status" value="1"/>
</dbReference>
<dbReference type="PANTHER" id="PTHR43692:SF1">
    <property type="entry name" value="UDP-N-ACETYLMURAMOYLALANINE--D-GLUTAMATE LIGASE"/>
    <property type="match status" value="1"/>
</dbReference>
<keyword evidence="6 9" id="KW-0547">Nucleotide-binding</keyword>
<gene>
    <name evidence="9" type="primary">murD</name>
    <name evidence="13" type="ORF">EU981_02985</name>
</gene>
<dbReference type="GO" id="GO:0071555">
    <property type="term" value="P:cell wall organization"/>
    <property type="evidence" value="ECO:0007669"/>
    <property type="project" value="UniProtKB-KW"/>
</dbReference>
<comment type="similarity">
    <text evidence="9">Belongs to the MurCDEF family.</text>
</comment>
<proteinExistence type="inferred from homology"/>
<accession>A0A937AS47</accession>
<dbReference type="PROSITE" id="PS01011">
    <property type="entry name" value="FOLYLPOLYGLU_SYNT_1"/>
    <property type="match status" value="1"/>
</dbReference>
<dbReference type="InterPro" id="IPR005762">
    <property type="entry name" value="MurD"/>
</dbReference>
<keyword evidence="7 9" id="KW-0067">ATP-binding</keyword>
<evidence type="ECO:0000256" key="8">
    <source>
        <dbReference type="ARBA" id="ARBA00023306"/>
    </source>
</evidence>
<evidence type="ECO:0000313" key="13">
    <source>
        <dbReference type="EMBL" id="MBL0849035.1"/>
    </source>
</evidence>
<dbReference type="Gene3D" id="3.40.50.720">
    <property type="entry name" value="NAD(P)-binding Rossmann-like Domain"/>
    <property type="match status" value="1"/>
</dbReference>
<evidence type="ECO:0000256" key="6">
    <source>
        <dbReference type="ARBA" id="ARBA00022741"/>
    </source>
</evidence>
<dbReference type="InterPro" id="IPR036615">
    <property type="entry name" value="Mur_ligase_C_dom_sf"/>
</dbReference>
<keyword evidence="9 10" id="KW-0133">Cell shape</keyword>
<evidence type="ECO:0000313" key="14">
    <source>
        <dbReference type="Proteomes" id="UP000736856"/>
    </source>
</evidence>
<evidence type="ECO:0000256" key="9">
    <source>
        <dbReference type="HAMAP-Rule" id="MF_00639"/>
    </source>
</evidence>
<evidence type="ECO:0000256" key="1">
    <source>
        <dbReference type="ARBA" id="ARBA00004496"/>
    </source>
</evidence>
<keyword evidence="8 9" id="KW-0131">Cell cycle</keyword>
<feature type="domain" description="Mur ligase C-terminal" evidence="11">
    <location>
        <begin position="313"/>
        <end position="410"/>
    </location>
</feature>
<dbReference type="GO" id="GO:0008360">
    <property type="term" value="P:regulation of cell shape"/>
    <property type="evidence" value="ECO:0007669"/>
    <property type="project" value="UniProtKB-KW"/>
</dbReference>
<evidence type="ECO:0000259" key="12">
    <source>
        <dbReference type="Pfam" id="PF08245"/>
    </source>
</evidence>
<dbReference type="InterPro" id="IPR018109">
    <property type="entry name" value="Folylpolyglutamate_synth_CS"/>
</dbReference>
<dbReference type="Pfam" id="PF02875">
    <property type="entry name" value="Mur_ligase_C"/>
    <property type="match status" value="1"/>
</dbReference>
<protein>
    <recommendedName>
        <fullName evidence="9 10">UDP-N-acetylmuramoylalanine--D-glutamate ligase</fullName>
        <ecNumber evidence="9 10">6.3.2.9</ecNumber>
    </recommendedName>
    <alternativeName>
        <fullName evidence="9">D-glutamic acid-adding enzyme</fullName>
    </alternativeName>
    <alternativeName>
        <fullName evidence="9">UDP-N-acetylmuramoyl-L-alanyl-D-glutamate synthetase</fullName>
    </alternativeName>
</protein>
<keyword evidence="9 10" id="KW-0961">Cell wall biogenesis/degradation</keyword>
<dbReference type="Gene3D" id="3.40.1190.10">
    <property type="entry name" value="Mur-like, catalytic domain"/>
    <property type="match status" value="1"/>
</dbReference>
<dbReference type="Proteomes" id="UP000736856">
    <property type="component" value="Unassembled WGS sequence"/>
</dbReference>
<evidence type="ECO:0000256" key="5">
    <source>
        <dbReference type="ARBA" id="ARBA00022618"/>
    </source>
</evidence>
<dbReference type="InterPro" id="IPR004101">
    <property type="entry name" value="Mur_ligase_C"/>
</dbReference>
<feature type="binding site" evidence="9">
    <location>
        <begin position="120"/>
        <end position="126"/>
    </location>
    <ligand>
        <name>ATP</name>
        <dbReference type="ChEBI" id="CHEBI:30616"/>
    </ligand>
</feature>
<dbReference type="GO" id="GO:0009252">
    <property type="term" value="P:peptidoglycan biosynthetic process"/>
    <property type="evidence" value="ECO:0007669"/>
    <property type="project" value="UniProtKB-UniRule"/>
</dbReference>
<dbReference type="AlphaFoldDB" id="A0A937AS47"/>
<keyword evidence="4 9" id="KW-0436">Ligase</keyword>
<dbReference type="InterPro" id="IPR013221">
    <property type="entry name" value="Mur_ligase_cen"/>
</dbReference>
<dbReference type="SUPFAM" id="SSF51735">
    <property type="entry name" value="NAD(P)-binding Rossmann-fold domains"/>
    <property type="match status" value="1"/>
</dbReference>
<dbReference type="Gene3D" id="3.90.190.20">
    <property type="entry name" value="Mur ligase, C-terminal domain"/>
    <property type="match status" value="1"/>
</dbReference>
<dbReference type="NCBIfam" id="TIGR01087">
    <property type="entry name" value="murD"/>
    <property type="match status" value="1"/>
</dbReference>
<dbReference type="InterPro" id="IPR036291">
    <property type="entry name" value="NAD(P)-bd_dom_sf"/>
</dbReference>
<organism evidence="13 14">
    <name type="scientific">Candidatus Liberibacter ctenarytainae</name>
    <dbReference type="NCBI Taxonomy" id="2020335"/>
    <lineage>
        <taxon>Bacteria</taxon>
        <taxon>Pseudomonadati</taxon>
        <taxon>Pseudomonadota</taxon>
        <taxon>Alphaproteobacteria</taxon>
        <taxon>Hyphomicrobiales</taxon>
        <taxon>Rhizobiaceae</taxon>
        <taxon>Liberibacter</taxon>
    </lineage>
</organism>
<comment type="caution">
    <text evidence="13">The sequence shown here is derived from an EMBL/GenBank/DDBJ whole genome shotgun (WGS) entry which is preliminary data.</text>
</comment>
<sequence length="467" mass="52017">MKTHSFHNQLVAVFGMARSGLATARALLNSGARVIAWDDNPHSLINAQNIGISVVDFRTIQWSQVSALVLSPGVPLTGDKKHWCVKLANQFHVEVIGDIELFVRERRLASCHSPFIAVTGTNGKSTTVALIAHILNQKGCDVQLGGNIGNPVMNLKDFSSSRFYIIECSSYQIELTPTIDPSIGVLLNISADHLDRHHNLENYIAIKKKIVTQSQHAVLCLNDCFTRQIASDLAKIRHSMTLISPHKILKQDLSVERSCMQFSSTSEVIVGLSKDQEEYPVQNTDAAIAVCVKLGLTIEEIKQSLSSFNGLIHRFQKIAQLGQVIFINDSKATNIDSVRYALMKTRSMIYWIAGGISKSNDFSALFPYLSKIAKAYFIGESAEIFAHSLQERVNCEVSQTLDKAIESVVHDVYYAQVPSIVLFSPGCASFDQYIDFRERGFAFMSQVSKIKGIEMLINLDKEREFLW</sequence>
<dbReference type="GO" id="GO:0051301">
    <property type="term" value="P:cell division"/>
    <property type="evidence" value="ECO:0007669"/>
    <property type="project" value="UniProtKB-KW"/>
</dbReference>
<dbReference type="EC" id="6.3.2.9" evidence="9 10"/>
<feature type="domain" description="Mur ligase central" evidence="12">
    <location>
        <begin position="118"/>
        <end position="288"/>
    </location>
</feature>
<reference evidence="13" key="1">
    <citation type="submission" date="2019-02" db="EMBL/GenBank/DDBJ databases">
        <title>A novel Candidatus Liberibacter species associated with the New Zealand native fuchsia psyllid, Ctenarytaina fuchsiae.</title>
        <authorList>
            <person name="Thompson S.M."/>
            <person name="Jorgensen N."/>
            <person name="David C."/>
            <person name="Bulman S.R."/>
            <person name="Smith G.R."/>
        </authorList>
    </citation>
    <scope>NUCLEOTIDE SEQUENCE</scope>
    <source>
        <strain evidence="13">Oxford</strain>
    </source>
</reference>
<evidence type="ECO:0000256" key="10">
    <source>
        <dbReference type="RuleBase" id="RU003664"/>
    </source>
</evidence>
<name>A0A937AS47_9HYPH</name>
<evidence type="ECO:0000259" key="11">
    <source>
        <dbReference type="Pfam" id="PF02875"/>
    </source>
</evidence>
<evidence type="ECO:0000256" key="4">
    <source>
        <dbReference type="ARBA" id="ARBA00022598"/>
    </source>
</evidence>
<comment type="function">
    <text evidence="9 10">Cell wall formation. Catalyzes the addition of glutamate to the nucleotide precursor UDP-N-acetylmuramoyl-L-alanine (UMA).</text>
</comment>
<evidence type="ECO:0000256" key="3">
    <source>
        <dbReference type="ARBA" id="ARBA00022490"/>
    </source>
</evidence>